<keyword evidence="11" id="KW-1185">Reference proteome</keyword>
<evidence type="ECO:0000256" key="7">
    <source>
        <dbReference type="ARBA" id="ARBA00049111"/>
    </source>
</evidence>
<dbReference type="PROSITE" id="PS00600">
    <property type="entry name" value="AA_TRANSFER_CLASS_3"/>
    <property type="match status" value="1"/>
</dbReference>
<dbReference type="Proteomes" id="UP000001930">
    <property type="component" value="Chromosome I"/>
</dbReference>
<dbReference type="GO" id="GO:0006526">
    <property type="term" value="P:L-arginine biosynthetic process"/>
    <property type="evidence" value="ECO:0007669"/>
    <property type="project" value="UniProtKB-UniRule"/>
</dbReference>
<dbReference type="KEGG" id="bte:BTH_I0791"/>
<dbReference type="PANTHER" id="PTHR11986:SF79">
    <property type="entry name" value="ACETYLORNITHINE AMINOTRANSFERASE, MITOCHONDRIAL"/>
    <property type="match status" value="1"/>
</dbReference>
<keyword evidence="6 8" id="KW-0663">Pyridoxal phosphate</keyword>
<comment type="subunit">
    <text evidence="8">Homodimer.</text>
</comment>
<dbReference type="GO" id="GO:0003992">
    <property type="term" value="F:N2-acetyl-L-ornithine:2-oxoglutarate 5-aminotransferase activity"/>
    <property type="evidence" value="ECO:0007669"/>
    <property type="project" value="UniProtKB-UniRule"/>
</dbReference>
<evidence type="ECO:0000256" key="9">
    <source>
        <dbReference type="SAM" id="MobiDB-lite"/>
    </source>
</evidence>
<dbReference type="HOGENOM" id="CLU_016922_10_1_4"/>
<keyword evidence="3 8" id="KW-0032">Aminotransferase</keyword>
<dbReference type="SUPFAM" id="SSF53383">
    <property type="entry name" value="PLP-dependent transferases"/>
    <property type="match status" value="1"/>
</dbReference>
<dbReference type="HAMAP" id="MF_01107">
    <property type="entry name" value="ArgD_aminotrans_3"/>
    <property type="match status" value="1"/>
</dbReference>
<proteinExistence type="inferred from homology"/>
<sequence length="510" mass="55651">MACPPTSSTRTRLRAPRTSRIRSERRAAPEKPPRHGIVASQRFTWGRVMPYACAHEPLPVRFPTSPLAAPHGCRRLVTDSRVTASPLRKSCSNHQATASRGFFYCPFAAPPLEPAVMPLNDYPIDSLMYITNRPDIVFTHGKGSWLYDHTGKRYLDFIQGWAVNCLGHCNDGLVQALQAQAEKLLNPSPAFYNEPMAKLAGLLTQHSVFDKVFFANSGAEANEGAIKLARKWGRKFRNSAYEIITFDHSFHGRTLATMSASGKAGWDTIYAPQVPGFPKAEINNINSVERLINDKTVAVMLEPIQGEGGVIPATREFMQQLRALTKQHDLLLIVDEVQSGCGRAGTLFAYELAGIEPDIMTLGKGIGGGVPLAALLSKADVAVFEAGDQGGTYNGNPLMTAAGHAVISQLVAPGFLEGVRARGEYLKHKLLELSDERGFGGERGEGLLRALLLGKDIGPQIVEKARDMQPDGLLLNAARPNLLRFMPALNVTNDEIDQMMAMLRSVLDSL</sequence>
<comment type="caution">
    <text evidence="8">Lacks conserved residue(s) required for the propagation of feature annotation.</text>
</comment>
<evidence type="ECO:0000256" key="5">
    <source>
        <dbReference type="ARBA" id="ARBA00022679"/>
    </source>
</evidence>
<dbReference type="InterPro" id="IPR049704">
    <property type="entry name" value="Aminotrans_3_PPA_site"/>
</dbReference>
<dbReference type="FunFam" id="3.40.640.10:FF:000004">
    <property type="entry name" value="Acetylornithine aminotransferase"/>
    <property type="match status" value="1"/>
</dbReference>
<feature type="compositionally biased region" description="Basic residues" evidence="9">
    <location>
        <begin position="11"/>
        <end position="20"/>
    </location>
</feature>
<feature type="compositionally biased region" description="Basic and acidic residues" evidence="9">
    <location>
        <begin position="21"/>
        <end position="33"/>
    </location>
</feature>
<dbReference type="Gene3D" id="3.90.1150.10">
    <property type="entry name" value="Aspartate Aminotransferase, domain 1"/>
    <property type="match status" value="1"/>
</dbReference>
<comment type="subcellular location">
    <subcellularLocation>
        <location evidence="8">Cytoplasm</location>
    </subcellularLocation>
</comment>
<dbReference type="Pfam" id="PF00202">
    <property type="entry name" value="Aminotran_3"/>
    <property type="match status" value="1"/>
</dbReference>
<feature type="binding site" evidence="8">
    <location>
        <begin position="335"/>
        <end position="338"/>
    </location>
    <ligand>
        <name>pyridoxal 5'-phosphate</name>
        <dbReference type="ChEBI" id="CHEBI:597326"/>
    </ligand>
</feature>
<dbReference type="AlphaFoldDB" id="Q2T0F2"/>
<comment type="catalytic activity">
    <reaction evidence="8">
        <text>N(2)-acetyl-L-ornithine + 2-oxoglutarate = N-acetyl-L-glutamate 5-semialdehyde + L-glutamate</text>
        <dbReference type="Rhea" id="RHEA:18049"/>
        <dbReference type="ChEBI" id="CHEBI:16810"/>
        <dbReference type="ChEBI" id="CHEBI:29123"/>
        <dbReference type="ChEBI" id="CHEBI:29985"/>
        <dbReference type="ChEBI" id="CHEBI:57805"/>
        <dbReference type="EC" id="2.6.1.11"/>
    </reaction>
</comment>
<evidence type="ECO:0000256" key="6">
    <source>
        <dbReference type="ARBA" id="ARBA00022898"/>
    </source>
</evidence>
<evidence type="ECO:0000256" key="3">
    <source>
        <dbReference type="ARBA" id="ARBA00022576"/>
    </source>
</evidence>
<feature type="modified residue" description="N6-(pyridoxal phosphate)lysine" evidence="8">
    <location>
        <position position="364"/>
    </location>
</feature>
<dbReference type="GO" id="GO:0042802">
    <property type="term" value="F:identical protein binding"/>
    <property type="evidence" value="ECO:0007669"/>
    <property type="project" value="TreeGrafter"/>
</dbReference>
<evidence type="ECO:0000256" key="1">
    <source>
        <dbReference type="ARBA" id="ARBA00004946"/>
    </source>
</evidence>
<dbReference type="NCBIfam" id="NF002325">
    <property type="entry name" value="PRK01278.1"/>
    <property type="match status" value="1"/>
</dbReference>
<dbReference type="GO" id="GO:0045303">
    <property type="term" value="F:diaminobutyrate-2-oxoglutarate transaminase activity"/>
    <property type="evidence" value="ECO:0007669"/>
    <property type="project" value="UniProtKB-EC"/>
</dbReference>
<evidence type="ECO:0000256" key="2">
    <source>
        <dbReference type="ARBA" id="ARBA00022571"/>
    </source>
</evidence>
<accession>Q2T0F2</accession>
<evidence type="ECO:0000256" key="8">
    <source>
        <dbReference type="HAMAP-Rule" id="MF_01107"/>
    </source>
</evidence>
<dbReference type="InterPro" id="IPR005814">
    <property type="entry name" value="Aminotrans_3"/>
</dbReference>
<evidence type="ECO:0000313" key="11">
    <source>
        <dbReference type="Proteomes" id="UP000001930"/>
    </source>
</evidence>
<feature type="binding site" evidence="8">
    <location>
        <position position="250"/>
    </location>
    <ligand>
        <name>pyridoxal 5'-phosphate</name>
        <dbReference type="ChEBI" id="CHEBI:597326"/>
    </ligand>
</feature>
<feature type="binding site" evidence="8">
    <location>
        <position position="253"/>
    </location>
    <ligand>
        <name>N(2)-acetyl-L-ornithine</name>
        <dbReference type="ChEBI" id="CHEBI:57805"/>
    </ligand>
</feature>
<keyword evidence="5 8" id="KW-0808">Transferase</keyword>
<comment type="pathway">
    <text evidence="1">Amine and polyamine biosynthesis; ectoine biosynthesis; L-ectoine from L-aspartate 4-semialdehyde: step 1/3.</text>
</comment>
<dbReference type="GO" id="GO:0030170">
    <property type="term" value="F:pyridoxal phosphate binding"/>
    <property type="evidence" value="ECO:0007669"/>
    <property type="project" value="InterPro"/>
</dbReference>
<dbReference type="CDD" id="cd00610">
    <property type="entry name" value="OAT_like"/>
    <property type="match status" value="1"/>
</dbReference>
<keyword evidence="4 8" id="KW-0028">Amino-acid biosynthesis</keyword>
<feature type="binding site" evidence="8">
    <location>
        <begin position="218"/>
        <end position="219"/>
    </location>
    <ligand>
        <name>pyridoxal 5'-phosphate</name>
        <dbReference type="ChEBI" id="CHEBI:597326"/>
    </ligand>
</feature>
<comment type="cofactor">
    <cofactor evidence="8">
        <name>pyridoxal 5'-phosphate</name>
        <dbReference type="ChEBI" id="CHEBI:597326"/>
    </cofactor>
    <text evidence="8">Binds 1 pyridoxal phosphate per subunit.</text>
</comment>
<gene>
    <name evidence="8" type="primary">argD</name>
    <name evidence="10" type="ordered locus">BTH_I0791</name>
</gene>
<protein>
    <recommendedName>
        <fullName evidence="8">Acetylornithine aminotransferase</fullName>
        <shortName evidence="8">ACOAT</shortName>
        <ecNumber evidence="8">2.6.1.11</ecNumber>
    </recommendedName>
</protein>
<keyword evidence="2 8" id="KW-0055">Arginine biosynthesis</keyword>
<dbReference type="InterPro" id="IPR050103">
    <property type="entry name" value="Class-III_PLP-dep_AT"/>
</dbReference>
<feature type="binding site" evidence="8">
    <location>
        <position position="392"/>
    </location>
    <ligand>
        <name>pyridoxal 5'-phosphate</name>
        <dbReference type="ChEBI" id="CHEBI:597326"/>
    </ligand>
</feature>
<comment type="catalytic activity">
    <reaction evidence="7">
        <text>L-2,4-diaminobutanoate + 2-oxoglutarate = L-aspartate 4-semialdehyde + L-glutamate</text>
        <dbReference type="Rhea" id="RHEA:11160"/>
        <dbReference type="ChEBI" id="CHEBI:16810"/>
        <dbReference type="ChEBI" id="CHEBI:29985"/>
        <dbReference type="ChEBI" id="CHEBI:58761"/>
        <dbReference type="ChEBI" id="CHEBI:537519"/>
        <dbReference type="EC" id="2.6.1.76"/>
    </reaction>
</comment>
<dbReference type="InterPro" id="IPR015422">
    <property type="entry name" value="PyrdxlP-dep_Trfase_small"/>
</dbReference>
<feature type="region of interest" description="Disordered" evidence="9">
    <location>
        <begin position="1"/>
        <end position="34"/>
    </location>
</feature>
<name>Q2T0F2_BURTA</name>
<comment type="pathway">
    <text evidence="8">Amino-acid biosynthesis; L-arginine biosynthesis; N(2)-acetyl-L-ornithine from L-glutamate: step 4/4.</text>
</comment>
<dbReference type="UniPathway" id="UPA00068">
    <property type="reaction ID" value="UER00109"/>
</dbReference>
<organism evidence="10 11">
    <name type="scientific">Burkholderia thailandensis (strain ATCC 700388 / DSM 13276 / CCUG 48851 / CIP 106301 / E264)</name>
    <dbReference type="NCBI Taxonomy" id="271848"/>
    <lineage>
        <taxon>Bacteria</taxon>
        <taxon>Pseudomonadati</taxon>
        <taxon>Pseudomonadota</taxon>
        <taxon>Betaproteobacteria</taxon>
        <taxon>Burkholderiales</taxon>
        <taxon>Burkholderiaceae</taxon>
        <taxon>Burkholderia</taxon>
        <taxon>pseudomallei group</taxon>
    </lineage>
</organism>
<dbReference type="EC" id="2.6.1.11" evidence="8"/>
<dbReference type="InterPro" id="IPR015424">
    <property type="entry name" value="PyrdxlP-dep_Trfase"/>
</dbReference>
<dbReference type="InterPro" id="IPR015421">
    <property type="entry name" value="PyrdxlP-dep_Trfase_major"/>
</dbReference>
<dbReference type="Gene3D" id="3.40.640.10">
    <property type="entry name" value="Type I PLP-dependent aspartate aminotransferase-like (Major domain)"/>
    <property type="match status" value="1"/>
</dbReference>
<dbReference type="EMBL" id="CP000086">
    <property type="protein sequence ID" value="ABC36652.1"/>
    <property type="molecule type" value="Genomic_DNA"/>
</dbReference>
<reference evidence="10 11" key="1">
    <citation type="journal article" date="2005" name="BMC Genomics">
        <title>Bacterial genome adaptation to niches: divergence of the potential virulence genes in three Burkholderia species of different survival strategies.</title>
        <authorList>
            <person name="Kim H.S."/>
            <person name="Schell M.A."/>
            <person name="Yu Y."/>
            <person name="Ulrich R.L."/>
            <person name="Sarria S.H."/>
            <person name="Nierman W.C."/>
            <person name="DeShazer D."/>
        </authorList>
    </citation>
    <scope>NUCLEOTIDE SEQUENCE [LARGE SCALE GENOMIC DNA]</scope>
    <source>
        <strain evidence="11">ATCC 700388 / DSM 13276 / CCUG 48851 / CIP 106301 / E264</strain>
    </source>
</reference>
<keyword evidence="8" id="KW-0963">Cytoplasm</keyword>
<evidence type="ECO:0000256" key="4">
    <source>
        <dbReference type="ARBA" id="ARBA00022605"/>
    </source>
</evidence>
<dbReference type="NCBIfam" id="NF002985">
    <property type="entry name" value="PRK03715.1"/>
    <property type="match status" value="1"/>
</dbReference>
<dbReference type="GO" id="GO:0005737">
    <property type="term" value="C:cytoplasm"/>
    <property type="evidence" value="ECO:0007669"/>
    <property type="project" value="UniProtKB-SubCell"/>
</dbReference>
<dbReference type="InterPro" id="IPR004636">
    <property type="entry name" value="AcOrn/SuccOrn_fam"/>
</dbReference>
<dbReference type="PANTHER" id="PTHR11986">
    <property type="entry name" value="AMINOTRANSFERASE CLASS III"/>
    <property type="match status" value="1"/>
</dbReference>
<comment type="similarity">
    <text evidence="8">Belongs to the class-III pyridoxal-phosphate-dependent aminotransferase family. ArgD subfamily.</text>
</comment>
<comment type="miscellaneous">
    <text evidence="8">May also have succinyldiaminopimelate aminotransferase activity, thus carrying out the corresponding step in lysine biosynthesis.</text>
</comment>
<feature type="compositionally biased region" description="Polar residues" evidence="9">
    <location>
        <begin position="1"/>
        <end position="10"/>
    </location>
</feature>
<evidence type="ECO:0000313" key="10">
    <source>
        <dbReference type="EMBL" id="ABC36652.1"/>
    </source>
</evidence>